<dbReference type="SUPFAM" id="SSF53187">
    <property type="entry name" value="Zn-dependent exopeptidases"/>
    <property type="match status" value="1"/>
</dbReference>
<dbReference type="Proteomes" id="UP000713904">
    <property type="component" value="Unassembled WGS sequence"/>
</dbReference>
<dbReference type="Gene3D" id="3.40.630.10">
    <property type="entry name" value="Zn peptidases"/>
    <property type="match status" value="2"/>
</dbReference>
<dbReference type="CDD" id="cd03890">
    <property type="entry name" value="M20_pepD"/>
    <property type="match status" value="1"/>
</dbReference>
<proteinExistence type="predicted"/>
<organism evidence="2 3">
    <name type="scientific">Peptostreptococcus canis</name>
    <dbReference type="NCBI Taxonomy" id="1159213"/>
    <lineage>
        <taxon>Bacteria</taxon>
        <taxon>Bacillati</taxon>
        <taxon>Bacillota</taxon>
        <taxon>Clostridia</taxon>
        <taxon>Peptostreptococcales</taxon>
        <taxon>Peptostreptococcaceae</taxon>
        <taxon>Peptostreptococcus</taxon>
    </lineage>
</organism>
<evidence type="ECO:0000259" key="1">
    <source>
        <dbReference type="Pfam" id="PF07687"/>
    </source>
</evidence>
<dbReference type="Pfam" id="PF07687">
    <property type="entry name" value="M20_dimer"/>
    <property type="match status" value="1"/>
</dbReference>
<dbReference type="NCBIfam" id="TIGR01893">
    <property type="entry name" value="aa-his-dipept"/>
    <property type="match status" value="1"/>
</dbReference>
<evidence type="ECO:0000313" key="3">
    <source>
        <dbReference type="Proteomes" id="UP000713904"/>
    </source>
</evidence>
<gene>
    <name evidence="2" type="ORF">HLB29_06105</name>
</gene>
<evidence type="ECO:0000313" key="2">
    <source>
        <dbReference type="EMBL" id="MBC2576255.1"/>
    </source>
</evidence>
<sequence>MKYITEGIYPERVFKNFENISSIPRGSGNEKEISDYIMSFAKSLGLETIQDEYYNLIVKKAATNGNIDGPTVMLQAHVDMVTEAVDGSHHDFTRDPIEIIIEENKMRANNTTLGADDGIGVAYIMAILESNDIIHPNLECVFTTNEEIGLVGVGKMDLSGLKANYVINLDSEEEDFILVGSAGSIDTTISLKKEYKPAVPTNIALEINVKGLFGGHSGMDIDKQRGNSNVIMGRILNSITHEFDLFNISGGSKRNVIPRNSEAVLSVNPEHLENIVREIQKTTAKIQKEIYAVDPGLKVELRRSAPADFKVYTDDCKKRIIGLLTFIPNGVISFSNKIPGTVETSSNFALVRETYNKIDFTSLTRSSLQSQKEYVTSKLKLLANTFNAEFNSDSEYPAWEHNTNSQFEELSVKIYENIFGKKPGVVVMHCGLESGILLSKLNHKAEAISIGPNTFNVHTPEEYVEISSIAKMWDFLIEILKNI</sequence>
<feature type="domain" description="Peptidase M20 dimerisation" evidence="1">
    <location>
        <begin position="209"/>
        <end position="289"/>
    </location>
</feature>
<dbReference type="InterPro" id="IPR011650">
    <property type="entry name" value="Peptidase_M20_dimer"/>
</dbReference>
<accession>A0ABR6TLI0</accession>
<reference evidence="2 3" key="1">
    <citation type="submission" date="2020-05" db="EMBL/GenBank/DDBJ databases">
        <title>Draft genome of xy-202 and genomic insight in genome of the genus Peptostreptococcus.</title>
        <authorList>
            <person name="Zhang Z."/>
        </authorList>
    </citation>
    <scope>NUCLEOTIDE SEQUENCE [LARGE SCALE GENOMIC DNA]</scope>
    <source>
        <strain evidence="2 3">DSM 27025</strain>
    </source>
</reference>
<dbReference type="PANTHER" id="PTHR43501:SF1">
    <property type="entry name" value="CYTOSOL NON-SPECIFIC DIPEPTIDASE"/>
    <property type="match status" value="1"/>
</dbReference>
<comment type="caution">
    <text evidence="2">The sequence shown here is derived from an EMBL/GenBank/DDBJ whole genome shotgun (WGS) entry which is preliminary data.</text>
</comment>
<protein>
    <submittedName>
        <fullName evidence="2">Aminoacyl-histidine dipeptidase</fullName>
    </submittedName>
</protein>
<dbReference type="EMBL" id="JABGBW010000003">
    <property type="protein sequence ID" value="MBC2576255.1"/>
    <property type="molecule type" value="Genomic_DNA"/>
</dbReference>
<dbReference type="RefSeq" id="WP_185624270.1">
    <property type="nucleotide sequence ID" value="NZ_JABGBW010000003.1"/>
</dbReference>
<dbReference type="PRINTS" id="PR00934">
    <property type="entry name" value="XHISDIPTASE"/>
</dbReference>
<name>A0ABR6TLI0_9FIRM</name>
<dbReference type="InterPro" id="IPR002933">
    <property type="entry name" value="Peptidase_M20"/>
</dbReference>
<keyword evidence="3" id="KW-1185">Reference proteome</keyword>
<dbReference type="InterPro" id="IPR001160">
    <property type="entry name" value="Peptidase_M20C"/>
</dbReference>
<dbReference type="PIRSF" id="PIRSF016599">
    <property type="entry name" value="Xaa-His_dipept"/>
    <property type="match status" value="1"/>
</dbReference>
<dbReference type="PANTHER" id="PTHR43501">
    <property type="entry name" value="CYTOSOL NON-SPECIFIC DIPEPTIDASE"/>
    <property type="match status" value="1"/>
</dbReference>
<dbReference type="Pfam" id="PF01546">
    <property type="entry name" value="Peptidase_M20"/>
    <property type="match status" value="1"/>
</dbReference>